<proteinExistence type="predicted"/>
<evidence type="ECO:0000313" key="4">
    <source>
        <dbReference type="Proteomes" id="UP000237771"/>
    </source>
</evidence>
<dbReference type="RefSeq" id="WP_072942847.1">
    <property type="nucleotide sequence ID" value="NZ_FQWO01000005.1"/>
</dbReference>
<dbReference type="OrthoDB" id="1492825at2"/>
<evidence type="ECO:0000313" key="1">
    <source>
        <dbReference type="EMBL" id="PRZ23282.1"/>
    </source>
</evidence>
<evidence type="ECO:0000313" key="3">
    <source>
        <dbReference type="Proteomes" id="UP000184384"/>
    </source>
</evidence>
<gene>
    <name evidence="1" type="ORF">BC624_1054</name>
    <name evidence="2" type="ORF">SAMN05443373_1054</name>
</gene>
<accession>A0A1M5NI89</accession>
<dbReference type="Proteomes" id="UP000184384">
    <property type="component" value="Unassembled WGS sequence"/>
</dbReference>
<protein>
    <submittedName>
        <fullName evidence="2">Uncharacterized protein</fullName>
    </submittedName>
</protein>
<dbReference type="AlphaFoldDB" id="A0A1M5NI89"/>
<reference evidence="1 4" key="3">
    <citation type="submission" date="2018-03" db="EMBL/GenBank/DDBJ databases">
        <title>Genomic Encyclopedia of Archaeal and Bacterial Type Strains, Phase II (KMG-II): from individual species to whole genera.</title>
        <authorList>
            <person name="Goeker M."/>
        </authorList>
    </citation>
    <scope>NUCLEOTIDE SEQUENCE [LARGE SCALE GENOMIC DNA]</scope>
    <source>
        <strain evidence="1 4">DSM 17797</strain>
    </source>
</reference>
<name>A0A1M5NI89_9FLAO</name>
<sequence>MDKLILEQTANIIIDNKNLLKTAIRQRAKFEGWLKFELAHRIEKLGLNEVELETKLDRKRARPDISFYKDFDFYQIELKTCNTNWNVKGIPNKNKPISNNIDGIISDAKKLNSNYGIVAFVMFPIPKNDIRWRVYIERIKNETKIEIDYDKNCKILEMEIDESNTCEILVCAFMSRVFSNW</sequence>
<reference evidence="2" key="2">
    <citation type="submission" date="2016-11" db="EMBL/GenBank/DDBJ databases">
        <authorList>
            <person name="Jaros S."/>
            <person name="Januszkiewicz K."/>
            <person name="Wedrychowicz H."/>
        </authorList>
    </citation>
    <scope>NUCLEOTIDE SEQUENCE [LARGE SCALE GENOMIC DNA]</scope>
    <source>
        <strain evidence="2">DSM 19729</strain>
    </source>
</reference>
<keyword evidence="4" id="KW-1185">Reference proteome</keyword>
<organism evidence="2 3">
    <name type="scientific">Flavobacterium granuli</name>
    <dbReference type="NCBI Taxonomy" id="280093"/>
    <lineage>
        <taxon>Bacteria</taxon>
        <taxon>Pseudomonadati</taxon>
        <taxon>Bacteroidota</taxon>
        <taxon>Flavobacteriia</taxon>
        <taxon>Flavobacteriales</taxon>
        <taxon>Flavobacteriaceae</taxon>
        <taxon>Flavobacterium</taxon>
    </lineage>
</organism>
<dbReference type="Proteomes" id="UP000237771">
    <property type="component" value="Unassembled WGS sequence"/>
</dbReference>
<evidence type="ECO:0000313" key="2">
    <source>
        <dbReference type="EMBL" id="SHG88929.1"/>
    </source>
</evidence>
<dbReference type="EMBL" id="FQWO01000005">
    <property type="protein sequence ID" value="SHG88929.1"/>
    <property type="molecule type" value="Genomic_DNA"/>
</dbReference>
<dbReference type="EMBL" id="PVUB01000005">
    <property type="protein sequence ID" value="PRZ23282.1"/>
    <property type="molecule type" value="Genomic_DNA"/>
</dbReference>
<reference evidence="3" key="1">
    <citation type="submission" date="2016-11" db="EMBL/GenBank/DDBJ databases">
        <authorList>
            <person name="Varghese N."/>
            <person name="Submissions S."/>
        </authorList>
    </citation>
    <scope>NUCLEOTIDE SEQUENCE [LARGE SCALE GENOMIC DNA]</scope>
    <source>
        <strain evidence="3">DSM 19729</strain>
    </source>
</reference>